<proteinExistence type="predicted"/>
<accession>A0A919JL75</accession>
<evidence type="ECO:0000313" key="3">
    <source>
        <dbReference type="Proteomes" id="UP000647172"/>
    </source>
</evidence>
<dbReference type="Pfam" id="PF19054">
    <property type="entry name" value="DUF5753"/>
    <property type="match status" value="1"/>
</dbReference>
<comment type="caution">
    <text evidence="2">The sequence shown here is derived from an EMBL/GenBank/DDBJ whole genome shotgun (WGS) entry which is preliminary data.</text>
</comment>
<dbReference type="GO" id="GO:0003677">
    <property type="term" value="F:DNA binding"/>
    <property type="evidence" value="ECO:0007669"/>
    <property type="project" value="InterPro"/>
</dbReference>
<dbReference type="AlphaFoldDB" id="A0A919JL75"/>
<dbReference type="InterPro" id="IPR001387">
    <property type="entry name" value="Cro/C1-type_HTH"/>
</dbReference>
<feature type="domain" description="HTH cro/C1-type" evidence="1">
    <location>
        <begin position="20"/>
        <end position="75"/>
    </location>
</feature>
<dbReference type="Gene3D" id="1.10.260.40">
    <property type="entry name" value="lambda repressor-like DNA-binding domains"/>
    <property type="match status" value="1"/>
</dbReference>
<dbReference type="PROSITE" id="PS50943">
    <property type="entry name" value="HTH_CROC1"/>
    <property type="match status" value="1"/>
</dbReference>
<dbReference type="EMBL" id="BOMQ01000055">
    <property type="protein sequence ID" value="GIE51192.1"/>
    <property type="molecule type" value="Genomic_DNA"/>
</dbReference>
<name>A0A919JL75_9ACTN</name>
<gene>
    <name evidence="2" type="ORF">Ani05nite_47260</name>
</gene>
<dbReference type="Pfam" id="PF13560">
    <property type="entry name" value="HTH_31"/>
    <property type="match status" value="1"/>
</dbReference>
<reference evidence="2" key="1">
    <citation type="submission" date="2021-01" db="EMBL/GenBank/DDBJ databases">
        <title>Whole genome shotgun sequence of Actinoplanes nipponensis NBRC 14063.</title>
        <authorList>
            <person name="Komaki H."/>
            <person name="Tamura T."/>
        </authorList>
    </citation>
    <scope>NUCLEOTIDE SEQUENCE</scope>
    <source>
        <strain evidence="2">NBRC 14063</strain>
    </source>
</reference>
<dbReference type="RefSeq" id="WP_203771510.1">
    <property type="nucleotide sequence ID" value="NZ_BAAAYJ010000084.1"/>
</dbReference>
<dbReference type="InterPro" id="IPR010982">
    <property type="entry name" value="Lambda_DNA-bd_dom_sf"/>
</dbReference>
<evidence type="ECO:0000313" key="2">
    <source>
        <dbReference type="EMBL" id="GIE51192.1"/>
    </source>
</evidence>
<dbReference type="InterPro" id="IPR043917">
    <property type="entry name" value="DUF5753"/>
</dbReference>
<organism evidence="2 3">
    <name type="scientific">Actinoplanes nipponensis</name>
    <dbReference type="NCBI Taxonomy" id="135950"/>
    <lineage>
        <taxon>Bacteria</taxon>
        <taxon>Bacillati</taxon>
        <taxon>Actinomycetota</taxon>
        <taxon>Actinomycetes</taxon>
        <taxon>Micromonosporales</taxon>
        <taxon>Micromonosporaceae</taxon>
        <taxon>Actinoplanes</taxon>
    </lineage>
</organism>
<keyword evidence="3" id="KW-1185">Reference proteome</keyword>
<protein>
    <submittedName>
        <fullName evidence="2">Transcriptional regulator</fullName>
    </submittedName>
</protein>
<sequence>MEAASVEPPAVARQRVRRALRNARLETGLVQGDVARRLNWSLSKVQRIESGSVAVSVTDLHALLGVYGVDDEGTVESLARDAAISRRQRWTVPAAHREHLTPGLLQLLQFEGQATVIRAYQPFTFPGVLQTPATAEYVLGWFSESLTEDDRKVRLDVRMARSKRIVEDDRAPTYLLMLDEAALSREIGGRAIMAEQLEAAIEFAQRPNIHIRIVRLAEGMHLGMLGPFTLLDLSDDDIGDAVLYREFYTSDNISQDDKDVAYYRARFEAAWSRCYDEADSLRLIRAAAAALRASLVRDR</sequence>
<evidence type="ECO:0000259" key="1">
    <source>
        <dbReference type="PROSITE" id="PS50943"/>
    </source>
</evidence>
<dbReference type="SMART" id="SM00530">
    <property type="entry name" value="HTH_XRE"/>
    <property type="match status" value="1"/>
</dbReference>
<dbReference type="SUPFAM" id="SSF47413">
    <property type="entry name" value="lambda repressor-like DNA-binding domains"/>
    <property type="match status" value="1"/>
</dbReference>
<dbReference type="Proteomes" id="UP000647172">
    <property type="component" value="Unassembled WGS sequence"/>
</dbReference>
<dbReference type="CDD" id="cd00093">
    <property type="entry name" value="HTH_XRE"/>
    <property type="match status" value="1"/>
</dbReference>